<sequence length="1027" mass="115027">MKRTSIYSPFLIQILFFIGNGAIAAQSVQDLQASFDASRSAGDMKAAIPFAEKIIVVLEQQGTPNKTLYTQKLVQLSRSYNHDFRRKDAEQLSLKALSVNPLKDTLYADALIEWCFAIGGQGQYVRADSIAQLAINLRRQLLGENNLPFGVALFASAGMKFQGGQILQAIHTFEQCRALWRKNNLGRPDMLVQILSYLGNSYYISGKSSKAELLYKESITLRNSLTGLNKIAFMETSNLANILIGKGQYTEADQLIEALQITLQDAGILHDPRYADIFLVKAQLLGNMNQHEEAISSVQKGKSILMKAFGANNPYLFQYDNLMANAWVSAGKPEEAIKVYRSALDSMKVLGGEAWIEYSMLKGGLANAYVSARNYQGAIDLYLESIAYYEKTGDSGYDVVLKSMYLGLCEAYRYVHNYVESRKYLQKFEAIGIPDNAKDNWAAFLNAELSFVEKNYPVVVPSSRTYTETIKKQIGNEIFLFDDQKRQSQIQDVQHAANAVLTLIKADASQKNIPELVDIFLDFQLFKKSLLLTASQRIRSGILNGTDDKLKERYNNWIDQKDELAYYYTRPRAELVAENIELPQLEARIDSLEKILARSNTAYNMTTNDLKINWKMVRAALQPGQAALEIVRWQGQLYSPVDSVHYAVFILTPDRPEPALAFIADGDRLEQVLLEKHLLACTSPQSAAPTSDLYNAVWKNIEPYVKNAKTIFVAADGCFHKINFATLRQPDNTYLADRYNFQPVFSLKDILKEPGTVVASRSAFLLGNPAFSPEKNTEAATASRSRTIENTAADTTDYAVYNPLGILRDLNATRGIELKSLPGSQKEVDDLSALLQRNGWQTTLYTGTKAREEEVKSLRSPRVMHLATHGYFLANERAGTAGLSRETVVRNPLLRSMLFFAGAQNTLDRKPLDQKDDGILTAYEVQNMNLDGTELVVLSACKTGQGKVQNGEGVYGLQRALRIAGAQNLLLSLWDVDDEVGRTFMQTFYEQWLGGKSKPEAFRYTQLAIKAKYPHPFYWAGFILIGN</sequence>
<keyword evidence="1" id="KW-0175">Coiled coil</keyword>
<reference key="2">
    <citation type="submission" date="2011-04" db="EMBL/GenBank/DDBJ databases">
        <title>Complete sequence of chromosome of Haliscomenobacter hydrossis DSM 1100.</title>
        <authorList>
            <consortium name="US DOE Joint Genome Institute (JGI-PGF)"/>
            <person name="Lucas S."/>
            <person name="Han J."/>
            <person name="Lapidus A."/>
            <person name="Bruce D."/>
            <person name="Goodwin L."/>
            <person name="Pitluck S."/>
            <person name="Peters L."/>
            <person name="Kyrpides N."/>
            <person name="Mavromatis K."/>
            <person name="Ivanova N."/>
            <person name="Ovchinnikova G."/>
            <person name="Pagani I."/>
            <person name="Daligault H."/>
            <person name="Detter J.C."/>
            <person name="Han C."/>
            <person name="Land M."/>
            <person name="Hauser L."/>
            <person name="Markowitz V."/>
            <person name="Cheng J.-F."/>
            <person name="Hugenholtz P."/>
            <person name="Woyke T."/>
            <person name="Wu D."/>
            <person name="Verbarg S."/>
            <person name="Frueling A."/>
            <person name="Brambilla E."/>
            <person name="Klenk H.-P."/>
            <person name="Eisen J.A."/>
        </authorList>
    </citation>
    <scope>NUCLEOTIDE SEQUENCE</scope>
    <source>
        <strain>DSM 1100</strain>
    </source>
</reference>
<evidence type="ECO:0000256" key="1">
    <source>
        <dbReference type="SAM" id="Coils"/>
    </source>
</evidence>
<keyword evidence="2" id="KW-0732">Signal</keyword>
<dbReference type="eggNOG" id="COG0457">
    <property type="taxonomic scope" value="Bacteria"/>
</dbReference>
<name>F4KTP5_HALH1</name>
<evidence type="ECO:0000259" key="3">
    <source>
        <dbReference type="Pfam" id="PF12770"/>
    </source>
</evidence>
<organism evidence="4 5">
    <name type="scientific">Haliscomenobacter hydrossis (strain ATCC 27775 / DSM 1100 / LMG 10767 / O)</name>
    <dbReference type="NCBI Taxonomy" id="760192"/>
    <lineage>
        <taxon>Bacteria</taxon>
        <taxon>Pseudomonadati</taxon>
        <taxon>Bacteroidota</taxon>
        <taxon>Saprospiria</taxon>
        <taxon>Saprospirales</taxon>
        <taxon>Haliscomenobacteraceae</taxon>
        <taxon>Haliscomenobacter</taxon>
    </lineage>
</organism>
<gene>
    <name evidence="4" type="ordered locus">Halhy_5595</name>
</gene>
<dbReference type="InterPro" id="IPR024983">
    <property type="entry name" value="CHAT_dom"/>
</dbReference>
<proteinExistence type="predicted"/>
<feature type="coiled-coil region" evidence="1">
    <location>
        <begin position="575"/>
        <end position="602"/>
    </location>
</feature>
<feature type="signal peptide" evidence="2">
    <location>
        <begin position="1"/>
        <end position="24"/>
    </location>
</feature>
<dbReference type="Pfam" id="PF12770">
    <property type="entry name" value="CHAT"/>
    <property type="match status" value="1"/>
</dbReference>
<dbReference type="InterPro" id="IPR011990">
    <property type="entry name" value="TPR-like_helical_dom_sf"/>
</dbReference>
<feature type="domain" description="CHAT" evidence="3">
    <location>
        <begin position="690"/>
        <end position="1027"/>
    </location>
</feature>
<dbReference type="Gene3D" id="1.25.40.10">
    <property type="entry name" value="Tetratricopeptide repeat domain"/>
    <property type="match status" value="2"/>
</dbReference>
<dbReference type="EMBL" id="CP002691">
    <property type="protein sequence ID" value="AEE53419.1"/>
    <property type="molecule type" value="Genomic_DNA"/>
</dbReference>
<reference evidence="4 5" key="1">
    <citation type="journal article" date="2011" name="Stand. Genomic Sci.">
        <title>Complete genome sequence of Haliscomenobacter hydrossis type strain (O).</title>
        <authorList>
            <consortium name="US DOE Joint Genome Institute (JGI-PGF)"/>
            <person name="Daligault H."/>
            <person name="Lapidus A."/>
            <person name="Zeytun A."/>
            <person name="Nolan M."/>
            <person name="Lucas S."/>
            <person name="Del Rio T.G."/>
            <person name="Tice H."/>
            <person name="Cheng J.F."/>
            <person name="Tapia R."/>
            <person name="Han C."/>
            <person name="Goodwin L."/>
            <person name="Pitluck S."/>
            <person name="Liolios K."/>
            <person name="Pagani I."/>
            <person name="Ivanova N."/>
            <person name="Huntemann M."/>
            <person name="Mavromatis K."/>
            <person name="Mikhailova N."/>
            <person name="Pati A."/>
            <person name="Chen A."/>
            <person name="Palaniappan K."/>
            <person name="Land M."/>
            <person name="Hauser L."/>
            <person name="Brambilla E.M."/>
            <person name="Rohde M."/>
            <person name="Verbarg S."/>
            <person name="Goker M."/>
            <person name="Bristow J."/>
            <person name="Eisen J.A."/>
            <person name="Markowitz V."/>
            <person name="Hugenholtz P."/>
            <person name="Kyrpides N.C."/>
            <person name="Klenk H.P."/>
            <person name="Woyke T."/>
        </authorList>
    </citation>
    <scope>NUCLEOTIDE SEQUENCE [LARGE SCALE GENOMIC DNA]</scope>
    <source>
        <strain evidence="5">ATCC 27775 / DSM 1100 / LMG 10767 / O</strain>
    </source>
</reference>
<evidence type="ECO:0000313" key="5">
    <source>
        <dbReference type="Proteomes" id="UP000008461"/>
    </source>
</evidence>
<dbReference type="SUPFAM" id="SSF48452">
    <property type="entry name" value="TPR-like"/>
    <property type="match status" value="2"/>
</dbReference>
<dbReference type="KEGG" id="hhy:Halhy_5595"/>
<accession>F4KTP5</accession>
<dbReference type="eggNOG" id="COG4995">
    <property type="taxonomic scope" value="Bacteria"/>
</dbReference>
<evidence type="ECO:0000256" key="2">
    <source>
        <dbReference type="SAM" id="SignalP"/>
    </source>
</evidence>
<feature type="chain" id="PRO_5003310297" description="CHAT domain-containing protein" evidence="2">
    <location>
        <begin position="25"/>
        <end position="1027"/>
    </location>
</feature>
<evidence type="ECO:0000313" key="4">
    <source>
        <dbReference type="EMBL" id="AEE53419.1"/>
    </source>
</evidence>
<dbReference type="OrthoDB" id="9771112at2"/>
<dbReference type="RefSeq" id="WP_013767948.1">
    <property type="nucleotide sequence ID" value="NC_015510.1"/>
</dbReference>
<dbReference type="Proteomes" id="UP000008461">
    <property type="component" value="Chromosome"/>
</dbReference>
<dbReference type="AlphaFoldDB" id="F4KTP5"/>
<dbReference type="STRING" id="760192.Halhy_5595"/>
<keyword evidence="5" id="KW-1185">Reference proteome</keyword>
<dbReference type="HOGENOM" id="CLU_002404_1_0_10"/>
<dbReference type="PANTHER" id="PTHR10098">
    <property type="entry name" value="RAPSYN-RELATED"/>
    <property type="match status" value="1"/>
</dbReference>
<protein>
    <recommendedName>
        <fullName evidence="3">CHAT domain-containing protein</fullName>
    </recommendedName>
</protein>
<dbReference type="InterPro" id="IPR019734">
    <property type="entry name" value="TPR_rpt"/>
</dbReference>
<dbReference type="SMART" id="SM00028">
    <property type="entry name" value="TPR"/>
    <property type="match status" value="5"/>
</dbReference>